<accession>A0A3B6QJ19</accession>
<dbReference type="Proteomes" id="UP000019116">
    <property type="component" value="Chromosome 6D"/>
</dbReference>
<feature type="compositionally biased region" description="Pro residues" evidence="1">
    <location>
        <begin position="58"/>
        <end position="67"/>
    </location>
</feature>
<feature type="region of interest" description="Disordered" evidence="1">
    <location>
        <begin position="1"/>
        <end position="36"/>
    </location>
</feature>
<proteinExistence type="predicted"/>
<reference evidence="2" key="2">
    <citation type="submission" date="2018-10" db="UniProtKB">
        <authorList>
            <consortium name="EnsemblPlants"/>
        </authorList>
    </citation>
    <scope>IDENTIFICATION</scope>
</reference>
<evidence type="ECO:0000256" key="1">
    <source>
        <dbReference type="SAM" id="MobiDB-lite"/>
    </source>
</evidence>
<dbReference type="Gramene" id="TraesROB_scaffold_024992_01G000300.1">
    <property type="protein sequence ID" value="TraesROB_scaffold_024992_01G000300.1"/>
    <property type="gene ID" value="TraesROB_scaffold_024992_01G000300"/>
</dbReference>
<reference evidence="2" key="1">
    <citation type="submission" date="2018-08" db="EMBL/GenBank/DDBJ databases">
        <authorList>
            <person name="Rossello M."/>
        </authorList>
    </citation>
    <scope>NUCLEOTIDE SEQUENCE [LARGE SCALE GENOMIC DNA]</scope>
    <source>
        <strain evidence="2">cv. Chinese Spring</strain>
    </source>
</reference>
<evidence type="ECO:0000313" key="3">
    <source>
        <dbReference type="Proteomes" id="UP000019116"/>
    </source>
</evidence>
<feature type="region of interest" description="Disordered" evidence="1">
    <location>
        <begin position="50"/>
        <end position="69"/>
    </location>
</feature>
<dbReference type="Gramene" id="TraesWEE_scaffold_043885_01G000200.1">
    <property type="protein sequence ID" value="TraesWEE_scaffold_043885_01G000200.1"/>
    <property type="gene ID" value="TraesWEE_scaffold_043885_01G000200"/>
</dbReference>
<evidence type="ECO:0000313" key="2">
    <source>
        <dbReference type="EnsemblPlants" id="TraesCS6D02G231700.1.cds1"/>
    </source>
</evidence>
<dbReference type="PaxDb" id="4565-Traes_6DL_462902BC5.1"/>
<dbReference type="AlphaFoldDB" id="A0A3B6QJ19"/>
<sequence length="111" mass="11936">MLRIGNRGRAERRGGANAPRAEERRAVDGERHRATRRGCRCPARLRVMEAGSRGQAPEGPPPFPTPEAKPVVPVLQSIMGPRPDEADAVVIDVLDGLMATSATTKSRDDGN</sequence>
<name>A0A3B6QJ19_WHEAT</name>
<dbReference type="Gramene" id="TraesRN6D0100601400.1">
    <property type="protein sequence ID" value="TraesRN6D0100601400.1"/>
    <property type="gene ID" value="TraesRN6D0100601400"/>
</dbReference>
<protein>
    <submittedName>
        <fullName evidence="2">Uncharacterized protein</fullName>
    </submittedName>
</protein>
<dbReference type="Gramene" id="TraesCLE_scaffold_038542_01G000200.1">
    <property type="protein sequence ID" value="TraesCLE_scaffold_038542_01G000200.1"/>
    <property type="gene ID" value="TraesCLE_scaffold_038542_01G000200"/>
</dbReference>
<dbReference type="Gramene" id="TraesRN7D0100826100.1">
    <property type="protein sequence ID" value="TraesRN7D0100826100.1"/>
    <property type="gene ID" value="TraesRN7D0100826100"/>
</dbReference>
<dbReference type="Gramene" id="TraesCS6D03G0566900.1">
    <property type="protein sequence ID" value="TraesCS6D03G0566900.1.CDS1"/>
    <property type="gene ID" value="TraesCS6D03G0566900"/>
</dbReference>
<keyword evidence="3" id="KW-1185">Reference proteome</keyword>
<feature type="compositionally biased region" description="Basic and acidic residues" evidence="1">
    <location>
        <begin position="8"/>
        <end position="32"/>
    </location>
</feature>
<organism evidence="2">
    <name type="scientific">Triticum aestivum</name>
    <name type="common">Wheat</name>
    <dbReference type="NCBI Taxonomy" id="4565"/>
    <lineage>
        <taxon>Eukaryota</taxon>
        <taxon>Viridiplantae</taxon>
        <taxon>Streptophyta</taxon>
        <taxon>Embryophyta</taxon>
        <taxon>Tracheophyta</taxon>
        <taxon>Spermatophyta</taxon>
        <taxon>Magnoliopsida</taxon>
        <taxon>Liliopsida</taxon>
        <taxon>Poales</taxon>
        <taxon>Poaceae</taxon>
        <taxon>BOP clade</taxon>
        <taxon>Pooideae</taxon>
        <taxon>Triticodae</taxon>
        <taxon>Triticeae</taxon>
        <taxon>Triticinae</taxon>
        <taxon>Triticum</taxon>
    </lineage>
</organism>
<dbReference type="EnsemblPlants" id="TraesCS6D02G231700.1">
    <property type="protein sequence ID" value="TraesCS6D02G231700.1.cds1"/>
    <property type="gene ID" value="TraesCS6D02G231700"/>
</dbReference>
<dbReference type="Gramene" id="TraesCS6D02G231700.1">
    <property type="protein sequence ID" value="TraesCS6D02G231700.1.cds1"/>
    <property type="gene ID" value="TraesCS6D02G231700"/>
</dbReference>
<dbReference type="Gramene" id="TraesCAD_scaffold_039973_01G000300.1">
    <property type="protein sequence ID" value="TraesCAD_scaffold_039973_01G000300.1"/>
    <property type="gene ID" value="TraesCAD_scaffold_039973_01G000300"/>
</dbReference>